<reference evidence="1 2" key="1">
    <citation type="submission" date="2024-12" db="EMBL/GenBank/DDBJ databases">
        <title>Forecasting of Potato common scab and diversities of Pathogenic streptomyces spp. in china.</title>
        <authorList>
            <person name="Handique U."/>
            <person name="Wu J."/>
        </authorList>
    </citation>
    <scope>NUCLEOTIDE SEQUENCE [LARGE SCALE GENOMIC DNA]</scope>
    <source>
        <strain evidence="1 2">ZRIMU1530</strain>
    </source>
</reference>
<dbReference type="EMBL" id="JBJVNI010000005">
    <property type="protein sequence ID" value="MFM9609049.1"/>
    <property type="molecule type" value="Genomic_DNA"/>
</dbReference>
<sequence>MPEDALLGRVRELWEELAGARFPPDGGTRVVVSPGSRLCPPSWVGAVRIGDTVLITAPDEDTARRVPGDVEALRRAGDEVLGPATLGYLPPGGLRGTTSASASPEAVRALLNAVGDEDAAESGLADIDSPVFATHGILAAAGYALWPTAVAHLCVLTAPEARGRGLATEVAGAAVRHALEAGLLPQWRARAGASRRVAGKLGFREVGEQVSVRLE</sequence>
<gene>
    <name evidence="1" type="ORF">ACKI18_10005</name>
</gene>
<evidence type="ECO:0000313" key="2">
    <source>
        <dbReference type="Proteomes" id="UP001631957"/>
    </source>
</evidence>
<accession>A0ABW9HPB3</accession>
<dbReference type="InterPro" id="IPR016181">
    <property type="entry name" value="Acyl_CoA_acyltransferase"/>
</dbReference>
<comment type="caution">
    <text evidence="1">The sequence shown here is derived from an EMBL/GenBank/DDBJ whole genome shotgun (WGS) entry which is preliminary data.</text>
</comment>
<name>A0ABW9HPB3_9ACTN</name>
<organism evidence="1 2">
    <name type="scientific">Streptomyces niveiscabiei</name>
    <dbReference type="NCBI Taxonomy" id="164115"/>
    <lineage>
        <taxon>Bacteria</taxon>
        <taxon>Bacillati</taxon>
        <taxon>Actinomycetota</taxon>
        <taxon>Actinomycetes</taxon>
        <taxon>Kitasatosporales</taxon>
        <taxon>Streptomycetaceae</taxon>
        <taxon>Streptomyces</taxon>
    </lineage>
</organism>
<evidence type="ECO:0000313" key="1">
    <source>
        <dbReference type="EMBL" id="MFM9609049.1"/>
    </source>
</evidence>
<dbReference type="Pfam" id="PF12746">
    <property type="entry name" value="GNAT_acetyltran"/>
    <property type="match status" value="1"/>
</dbReference>
<dbReference type="Gene3D" id="3.40.630.30">
    <property type="match status" value="1"/>
</dbReference>
<dbReference type="InterPro" id="IPR027365">
    <property type="entry name" value="GNAT_acetyltra_YdfB-like"/>
</dbReference>
<dbReference type="Proteomes" id="UP001631957">
    <property type="component" value="Unassembled WGS sequence"/>
</dbReference>
<proteinExistence type="predicted"/>
<dbReference type="SUPFAM" id="SSF55729">
    <property type="entry name" value="Acyl-CoA N-acyltransferases (Nat)"/>
    <property type="match status" value="1"/>
</dbReference>
<protein>
    <submittedName>
        <fullName evidence="1">GNAT family N-acetyltransferase</fullName>
    </submittedName>
</protein>
<keyword evidence="2" id="KW-1185">Reference proteome</keyword>
<dbReference type="RefSeq" id="WP_109363720.1">
    <property type="nucleotide sequence ID" value="NZ_JBJVNI010000005.1"/>
</dbReference>